<accession>A0ABS7YKD0</accession>
<gene>
    <name evidence="1" type="ORF">LDJ79_08425</name>
</gene>
<sequence length="154" mass="18058">MKYLTTMIYDQSRFSSVYAAKKAGALFYGPLIQVSEKQFLDKHKDYFRTMKQTGVGMGMNANDIICGVDHHNVYWPWEDFVQYAIVNNCFPSNIQRQVRSYIAINPPQNGRFNDFTVRLSKYVHSEFSGFPSIVSRQIDDYCRFLDRQVKINRI</sequence>
<organism evidence="1 2">
    <name type="scientific">Vibrio tritonius</name>
    <dbReference type="NCBI Taxonomy" id="1435069"/>
    <lineage>
        <taxon>Bacteria</taxon>
        <taxon>Pseudomonadati</taxon>
        <taxon>Pseudomonadota</taxon>
        <taxon>Gammaproteobacteria</taxon>
        <taxon>Vibrionales</taxon>
        <taxon>Vibrionaceae</taxon>
        <taxon>Vibrio</taxon>
    </lineage>
</organism>
<comment type="caution">
    <text evidence="1">The sequence shown here is derived from an EMBL/GenBank/DDBJ whole genome shotgun (WGS) entry which is preliminary data.</text>
</comment>
<protein>
    <submittedName>
        <fullName evidence="1">Uncharacterized protein</fullName>
    </submittedName>
</protein>
<keyword evidence="2" id="KW-1185">Reference proteome</keyword>
<evidence type="ECO:0000313" key="2">
    <source>
        <dbReference type="Proteomes" id="UP001199044"/>
    </source>
</evidence>
<name>A0ABS7YKD0_9VIBR</name>
<dbReference type="Proteomes" id="UP001199044">
    <property type="component" value="Unassembled WGS sequence"/>
</dbReference>
<dbReference type="RefSeq" id="WP_225250261.1">
    <property type="nucleotide sequence ID" value="NZ_CP152308.1"/>
</dbReference>
<proteinExistence type="predicted"/>
<reference evidence="2" key="1">
    <citation type="submission" date="2023-07" db="EMBL/GenBank/DDBJ databases">
        <title>Molecular identification of indigenous halophilic bacteria isolated from red sea cost, biodegradation of synthetic dyes and assessment of degraded metabolite toxicity.</title>
        <authorList>
            <person name="Chaieb K."/>
            <person name="Altayb H.N."/>
        </authorList>
    </citation>
    <scope>NUCLEOTIDE SEQUENCE [LARGE SCALE GENOMIC DNA]</scope>
    <source>
        <strain evidence="2">K20</strain>
    </source>
</reference>
<dbReference type="EMBL" id="JAIWIU010000048">
    <property type="protein sequence ID" value="MCA2016133.1"/>
    <property type="molecule type" value="Genomic_DNA"/>
</dbReference>
<evidence type="ECO:0000313" key="1">
    <source>
        <dbReference type="EMBL" id="MCA2016133.1"/>
    </source>
</evidence>